<reference evidence="2 3" key="1">
    <citation type="submission" date="2019-05" db="EMBL/GenBank/DDBJ databases">
        <title>Complete genome sequencing of Anaerostipes rhamnosivorans.</title>
        <authorList>
            <person name="Bui T.P.N."/>
            <person name="de Vos W.M."/>
        </authorList>
    </citation>
    <scope>NUCLEOTIDE SEQUENCE [LARGE SCALE GENOMIC DNA]</scope>
    <source>
        <strain evidence="2 3">1y2</strain>
    </source>
</reference>
<dbReference type="Proteomes" id="UP000298653">
    <property type="component" value="Chromosome"/>
</dbReference>
<evidence type="ECO:0008006" key="4">
    <source>
        <dbReference type="Google" id="ProtNLM"/>
    </source>
</evidence>
<sequence length="87" mass="10209">MNYKNAASILPASLLEQLQDYVQGGYLYIPKKEDQHKKWGDKTGSRTRTSQRNQRIRKDYHSGMSIEKLSDTYFLSVHTIRKIVYGR</sequence>
<evidence type="ECO:0000313" key="3">
    <source>
        <dbReference type="Proteomes" id="UP000298653"/>
    </source>
</evidence>
<dbReference type="InterPro" id="IPR009057">
    <property type="entry name" value="Homeodomain-like_sf"/>
</dbReference>
<dbReference type="PANTHER" id="PTHR37812">
    <property type="entry name" value="MU-LIKE PROPHAGE FLUMU PROTEIN C"/>
    <property type="match status" value="1"/>
</dbReference>
<dbReference type="PANTHER" id="PTHR37812:SF1">
    <property type="entry name" value="MU-LIKE PROPHAGE FLUMU PROTEIN C"/>
    <property type="match status" value="1"/>
</dbReference>
<dbReference type="AlphaFoldDB" id="A0A4P8ICF6"/>
<dbReference type="InterPro" id="IPR052411">
    <property type="entry name" value="c-mor_Regulatory_Protein"/>
</dbReference>
<keyword evidence="3" id="KW-1185">Reference proteome</keyword>
<evidence type="ECO:0000313" key="2">
    <source>
        <dbReference type="EMBL" id="QCP35328.1"/>
    </source>
</evidence>
<name>A0A4P8ICF6_9FIRM</name>
<dbReference type="EMBL" id="CP040058">
    <property type="protein sequence ID" value="QCP35328.1"/>
    <property type="molecule type" value="Genomic_DNA"/>
</dbReference>
<dbReference type="OrthoDB" id="9800398at2"/>
<organism evidence="2 3">
    <name type="scientific">Anaerostipes rhamnosivorans</name>
    <dbReference type="NCBI Taxonomy" id="1229621"/>
    <lineage>
        <taxon>Bacteria</taxon>
        <taxon>Bacillati</taxon>
        <taxon>Bacillota</taxon>
        <taxon>Clostridia</taxon>
        <taxon>Lachnospirales</taxon>
        <taxon>Lachnospiraceae</taxon>
        <taxon>Anaerostipes</taxon>
    </lineage>
</organism>
<dbReference type="InterPro" id="IPR049739">
    <property type="entry name" value="YraL-like"/>
</dbReference>
<feature type="compositionally biased region" description="Basic and acidic residues" evidence="1">
    <location>
        <begin position="34"/>
        <end position="44"/>
    </location>
</feature>
<gene>
    <name evidence="2" type="ORF">AR1Y2_1874</name>
</gene>
<dbReference type="KEGG" id="arf:AR1Y2_1874"/>
<protein>
    <recommendedName>
        <fullName evidence="4">Mor transcription activator domain-containing protein</fullName>
    </recommendedName>
</protein>
<feature type="region of interest" description="Disordered" evidence="1">
    <location>
        <begin position="34"/>
        <end position="55"/>
    </location>
</feature>
<dbReference type="SUPFAM" id="SSF46689">
    <property type="entry name" value="Homeodomain-like"/>
    <property type="match status" value="1"/>
</dbReference>
<proteinExistence type="predicted"/>
<dbReference type="Gene3D" id="1.10.10.60">
    <property type="entry name" value="Homeodomain-like"/>
    <property type="match status" value="1"/>
</dbReference>
<evidence type="ECO:0000256" key="1">
    <source>
        <dbReference type="SAM" id="MobiDB-lite"/>
    </source>
</evidence>
<dbReference type="RefSeq" id="WP_137328729.1">
    <property type="nucleotide sequence ID" value="NZ_CP040058.1"/>
</dbReference>
<accession>A0A4P8ICF6</accession>
<dbReference type="NCBIfam" id="NF040785">
    <property type="entry name" value="CD3324_fam"/>
    <property type="match status" value="1"/>
</dbReference>